<dbReference type="Proteomes" id="UP000613740">
    <property type="component" value="Unassembled WGS sequence"/>
</dbReference>
<dbReference type="OrthoDB" id="10527835at2759"/>
<keyword evidence="3" id="KW-1185">Reference proteome</keyword>
<comment type="caution">
    <text evidence="2">The sequence shown here is derived from an EMBL/GenBank/DDBJ whole genome shotgun (WGS) entry which is preliminary data.</text>
</comment>
<dbReference type="EMBL" id="JAEHOD010000029">
    <property type="protein sequence ID" value="KAG2444063.1"/>
    <property type="molecule type" value="Genomic_DNA"/>
</dbReference>
<gene>
    <name evidence="2" type="ORF">HYH02_009006</name>
</gene>
<proteinExistence type="predicted"/>
<evidence type="ECO:0000313" key="2">
    <source>
        <dbReference type="EMBL" id="KAG2444063.1"/>
    </source>
</evidence>
<protein>
    <submittedName>
        <fullName evidence="2">Uncharacterized protein</fullName>
    </submittedName>
</protein>
<feature type="transmembrane region" description="Helical" evidence="1">
    <location>
        <begin position="108"/>
        <end position="127"/>
    </location>
</feature>
<evidence type="ECO:0000313" key="3">
    <source>
        <dbReference type="Proteomes" id="UP000613740"/>
    </source>
</evidence>
<sequence length="274" mass="28891">MQFAAALAAFIITRDNLVDVTVAYSFPPPPPRNSTFPPLAPKPPSPALPPSPPGPSPGLVTFACLFDTNPHERETTCKSVVIAFWLSVALVGVYGITTCSMGTRVAIWLWVFTFMTATGWIIMWGIVAKGCGSARASADAAGLPGHSPRQGVEVAAWVALAGGGVDWLAWFALTQWWSSAERGSCAECCANTTIFRPCAPCWARLLSCGHSTAVACLACVFCMRRRDLYPNLVDASPAGAVAAGGRAAVYAKRWEAEEEAEGGGGGREMGGRHS</sequence>
<evidence type="ECO:0000256" key="1">
    <source>
        <dbReference type="SAM" id="Phobius"/>
    </source>
</evidence>
<accession>A0A835WAZ2</accession>
<keyword evidence="1" id="KW-0472">Membrane</keyword>
<dbReference type="AlphaFoldDB" id="A0A835WAZ2"/>
<feature type="transmembrane region" description="Helical" evidence="1">
    <location>
        <begin position="79"/>
        <end position="96"/>
    </location>
</feature>
<name>A0A835WAZ2_9CHLO</name>
<keyword evidence="1" id="KW-0812">Transmembrane</keyword>
<organism evidence="2 3">
    <name type="scientific">Chlamydomonas schloesseri</name>
    <dbReference type="NCBI Taxonomy" id="2026947"/>
    <lineage>
        <taxon>Eukaryota</taxon>
        <taxon>Viridiplantae</taxon>
        <taxon>Chlorophyta</taxon>
        <taxon>core chlorophytes</taxon>
        <taxon>Chlorophyceae</taxon>
        <taxon>CS clade</taxon>
        <taxon>Chlamydomonadales</taxon>
        <taxon>Chlamydomonadaceae</taxon>
        <taxon>Chlamydomonas</taxon>
    </lineage>
</organism>
<reference evidence="2" key="1">
    <citation type="journal article" date="2020" name="bioRxiv">
        <title>Comparative genomics of Chlamydomonas.</title>
        <authorList>
            <person name="Craig R.J."/>
            <person name="Hasan A.R."/>
            <person name="Ness R.W."/>
            <person name="Keightley P.D."/>
        </authorList>
    </citation>
    <scope>NUCLEOTIDE SEQUENCE</scope>
    <source>
        <strain evidence="2">CCAP 11/173</strain>
    </source>
</reference>
<keyword evidence="1" id="KW-1133">Transmembrane helix</keyword>